<organism evidence="2">
    <name type="scientific">Pectinophora gossypiella</name>
    <name type="common">Cotton pink bollworm</name>
    <name type="synonym">Depressaria gossypiella</name>
    <dbReference type="NCBI Taxonomy" id="13191"/>
    <lineage>
        <taxon>Eukaryota</taxon>
        <taxon>Metazoa</taxon>
        <taxon>Ecdysozoa</taxon>
        <taxon>Arthropoda</taxon>
        <taxon>Hexapoda</taxon>
        <taxon>Insecta</taxon>
        <taxon>Pterygota</taxon>
        <taxon>Neoptera</taxon>
        <taxon>Endopterygota</taxon>
        <taxon>Lepidoptera</taxon>
        <taxon>Glossata</taxon>
        <taxon>Ditrysia</taxon>
        <taxon>Gelechioidea</taxon>
        <taxon>Gelechiidae</taxon>
        <taxon>Apatetrinae</taxon>
        <taxon>Pectinophora</taxon>
    </lineage>
</organism>
<reference evidence="2" key="1">
    <citation type="submission" date="2015-09" db="EMBL/GenBank/DDBJ databases">
        <title>De novo assembly of Pectinophora gossypiella (Pink Bollworm) gut transcriptome.</title>
        <authorList>
            <person name="Tassone E.E."/>
        </authorList>
    </citation>
    <scope>NUCLEOTIDE SEQUENCE</scope>
</reference>
<dbReference type="OrthoDB" id="7071878at2759"/>
<feature type="chain" id="PRO_5009115516" evidence="1">
    <location>
        <begin position="27"/>
        <end position="339"/>
    </location>
</feature>
<evidence type="ECO:0000313" key="2">
    <source>
        <dbReference type="EMBL" id="JAT86630.1"/>
    </source>
</evidence>
<evidence type="ECO:0000256" key="1">
    <source>
        <dbReference type="SAM" id="SignalP"/>
    </source>
</evidence>
<dbReference type="SUPFAM" id="SSF63825">
    <property type="entry name" value="YWTD domain"/>
    <property type="match status" value="1"/>
</dbReference>
<proteinExistence type="predicted"/>
<accession>A0A1E1WI08</accession>
<keyword evidence="1" id="KW-0732">Signal</keyword>
<gene>
    <name evidence="2" type="ORF">g.11101</name>
</gene>
<feature type="non-terminal residue" evidence="2">
    <location>
        <position position="1"/>
    </location>
</feature>
<dbReference type="AlphaFoldDB" id="A0A1E1WI08"/>
<name>A0A1E1WI08_PECGO</name>
<feature type="signal peptide" evidence="1">
    <location>
        <begin position="1"/>
        <end position="26"/>
    </location>
</feature>
<dbReference type="EMBL" id="GDQN01004424">
    <property type="protein sequence ID" value="JAT86630.1"/>
    <property type="molecule type" value="Transcribed_RNA"/>
</dbReference>
<protein>
    <submittedName>
        <fullName evidence="2">Uncharacterized protein</fullName>
    </submittedName>
</protein>
<sequence>QTTNQVGARMKSMVFLGLLLLGLASTAPTSNDDEHLVITQEFFPEEFKYYEGKNDIVKIVVPLNNLNFEDDSSENSNNNNSTDTFLFFVELDDKGDKTLYVRKHDVTSKLLENGRDAVSPPDDSQLAYFAAKDGLYSYNYQSNKAEKYGAVEDDLIGIEMGNISQGIYVLTADKHVYKVTEDGTKKVKIDDIKNPEQIVLDFSNNLFYVDSEKKIYVANEGGVKKIEGLPANPTKVTLIRPPFVVEEGIPVIVDKQSYLIYPNGTSEYTDIDINVDITAYSMEAALVQYYAYDKKIYEYNVLTILLGDLLEELKKYLDDKKNEIQSIATRSRSEFLNKV</sequence>